<sequence length="193" mass="21191">MAWIKALHIVAIVFWSASLIYLPILMAGHSPRLSDPRYLRLHGMVRNLYIWIASPFALLAIASGTALIPLREVTAPWFALKLLFVAALAIIHARCGIILAKQSHRAERANALVRVMRIVLPIVLFPCVLWLVLAKPRLAPLSEPPALRLLSHRPVLQTPACRPANPPPTPAASPEKTGPCPMGTARRPDRTVA</sequence>
<dbReference type="PANTHER" id="PTHR40255:SF1">
    <property type="entry name" value="PROTOPORPHYRINOGEN IX OXIDASE"/>
    <property type="match status" value="1"/>
</dbReference>
<evidence type="ECO:0000256" key="7">
    <source>
        <dbReference type="ARBA" id="ARBA00022617"/>
    </source>
</evidence>
<comment type="cofactor">
    <cofactor evidence="1">
        <name>heme b</name>
        <dbReference type="ChEBI" id="CHEBI:60344"/>
    </cofactor>
</comment>
<evidence type="ECO:0000256" key="11">
    <source>
        <dbReference type="ARBA" id="ARBA00023002"/>
    </source>
</evidence>
<comment type="pathway">
    <text evidence="3">Porphyrin-containing compound metabolism; protoporphyrin-IX biosynthesis; protoporphyrin-IX from protoporphyrinogen-IX: step 1/1.</text>
</comment>
<name>A0A2U1CH76_9BURK</name>
<accession>A0A2U1CH76</accession>
<protein>
    <recommendedName>
        <fullName evidence="5">Protoporphyrinogen IX oxidase</fullName>
    </recommendedName>
</protein>
<proteinExistence type="inferred from homology"/>
<comment type="catalytic activity">
    <reaction evidence="14">
        <text>protoporphyrinogen IX + 3 A = protoporphyrin IX + 3 AH2</text>
        <dbReference type="Rhea" id="RHEA:62000"/>
        <dbReference type="ChEBI" id="CHEBI:13193"/>
        <dbReference type="ChEBI" id="CHEBI:17499"/>
        <dbReference type="ChEBI" id="CHEBI:57306"/>
        <dbReference type="ChEBI" id="CHEBI:57307"/>
    </reaction>
</comment>
<dbReference type="GO" id="GO:0046872">
    <property type="term" value="F:metal ion binding"/>
    <property type="evidence" value="ECO:0007669"/>
    <property type="project" value="UniProtKB-KW"/>
</dbReference>
<dbReference type="EMBL" id="QEKO01000011">
    <property type="protein sequence ID" value="PVY60265.1"/>
    <property type="molecule type" value="Genomic_DNA"/>
</dbReference>
<feature type="region of interest" description="Disordered" evidence="15">
    <location>
        <begin position="160"/>
        <end position="193"/>
    </location>
</feature>
<dbReference type="GO" id="GO:0006782">
    <property type="term" value="P:protoporphyrinogen IX biosynthetic process"/>
    <property type="evidence" value="ECO:0007669"/>
    <property type="project" value="UniProtKB-UniPathway"/>
</dbReference>
<feature type="transmembrane region" description="Helical" evidence="16">
    <location>
        <begin position="76"/>
        <end position="99"/>
    </location>
</feature>
<comment type="caution">
    <text evidence="17">The sequence shown here is derived from an EMBL/GenBank/DDBJ whole genome shotgun (WGS) entry which is preliminary data.</text>
</comment>
<comment type="similarity">
    <text evidence="4">Belongs to the HemJ family.</text>
</comment>
<dbReference type="GO" id="GO:0005886">
    <property type="term" value="C:plasma membrane"/>
    <property type="evidence" value="ECO:0007669"/>
    <property type="project" value="UniProtKB-SubCell"/>
</dbReference>
<dbReference type="Proteomes" id="UP000246145">
    <property type="component" value="Unassembled WGS sequence"/>
</dbReference>
<keyword evidence="8 16" id="KW-0812">Transmembrane</keyword>
<dbReference type="PANTHER" id="PTHR40255">
    <property type="entry name" value="UPF0093 MEMBRANE PROTEIN SLR1790"/>
    <property type="match status" value="1"/>
</dbReference>
<feature type="transmembrane region" description="Helical" evidence="16">
    <location>
        <begin position="111"/>
        <end position="133"/>
    </location>
</feature>
<dbReference type="STRING" id="1231391.GCA_000308195_01194"/>
<evidence type="ECO:0000256" key="1">
    <source>
        <dbReference type="ARBA" id="ARBA00001970"/>
    </source>
</evidence>
<organism evidence="17 18">
    <name type="scientific">Pusillimonas noertemannii</name>
    <dbReference type="NCBI Taxonomy" id="305977"/>
    <lineage>
        <taxon>Bacteria</taxon>
        <taxon>Pseudomonadati</taxon>
        <taxon>Pseudomonadota</taxon>
        <taxon>Betaproteobacteria</taxon>
        <taxon>Burkholderiales</taxon>
        <taxon>Alcaligenaceae</taxon>
        <taxon>Pusillimonas</taxon>
    </lineage>
</organism>
<evidence type="ECO:0000256" key="2">
    <source>
        <dbReference type="ARBA" id="ARBA00004651"/>
    </source>
</evidence>
<gene>
    <name evidence="17" type="ORF">C7440_3864</name>
</gene>
<dbReference type="GO" id="GO:0016491">
    <property type="term" value="F:oxidoreductase activity"/>
    <property type="evidence" value="ECO:0007669"/>
    <property type="project" value="UniProtKB-KW"/>
</dbReference>
<evidence type="ECO:0000256" key="13">
    <source>
        <dbReference type="ARBA" id="ARBA00023136"/>
    </source>
</evidence>
<evidence type="ECO:0000313" key="17">
    <source>
        <dbReference type="EMBL" id="PVY60265.1"/>
    </source>
</evidence>
<dbReference type="InterPro" id="IPR005265">
    <property type="entry name" value="HemJ-like"/>
</dbReference>
<feature type="transmembrane region" description="Helical" evidence="16">
    <location>
        <begin position="6"/>
        <end position="27"/>
    </location>
</feature>
<evidence type="ECO:0000256" key="12">
    <source>
        <dbReference type="ARBA" id="ARBA00023004"/>
    </source>
</evidence>
<keyword evidence="18" id="KW-1185">Reference proteome</keyword>
<keyword evidence="11" id="KW-0560">Oxidoreductase</keyword>
<dbReference type="UniPathway" id="UPA00251">
    <property type="reaction ID" value="UER00324"/>
</dbReference>
<comment type="subcellular location">
    <subcellularLocation>
        <location evidence="2">Cell membrane</location>
        <topology evidence="2">Multi-pass membrane protein</topology>
    </subcellularLocation>
</comment>
<evidence type="ECO:0000256" key="3">
    <source>
        <dbReference type="ARBA" id="ARBA00005073"/>
    </source>
</evidence>
<evidence type="ECO:0000313" key="18">
    <source>
        <dbReference type="Proteomes" id="UP000246145"/>
    </source>
</evidence>
<feature type="transmembrane region" description="Helical" evidence="16">
    <location>
        <begin position="48"/>
        <end position="70"/>
    </location>
</feature>
<dbReference type="Pfam" id="PF03653">
    <property type="entry name" value="UPF0093"/>
    <property type="match status" value="1"/>
</dbReference>
<evidence type="ECO:0000256" key="6">
    <source>
        <dbReference type="ARBA" id="ARBA00022475"/>
    </source>
</evidence>
<evidence type="ECO:0000256" key="10">
    <source>
        <dbReference type="ARBA" id="ARBA00022989"/>
    </source>
</evidence>
<evidence type="ECO:0000256" key="16">
    <source>
        <dbReference type="SAM" id="Phobius"/>
    </source>
</evidence>
<evidence type="ECO:0000256" key="9">
    <source>
        <dbReference type="ARBA" id="ARBA00022723"/>
    </source>
</evidence>
<evidence type="ECO:0000256" key="5">
    <source>
        <dbReference type="ARBA" id="ARBA00017504"/>
    </source>
</evidence>
<keyword evidence="12" id="KW-0408">Iron</keyword>
<keyword evidence="7" id="KW-0349">Heme</keyword>
<evidence type="ECO:0000256" key="4">
    <source>
        <dbReference type="ARBA" id="ARBA00006501"/>
    </source>
</evidence>
<evidence type="ECO:0000256" key="8">
    <source>
        <dbReference type="ARBA" id="ARBA00022692"/>
    </source>
</evidence>
<keyword evidence="13 16" id="KW-0472">Membrane</keyword>
<keyword evidence="6" id="KW-1003">Cell membrane</keyword>
<evidence type="ECO:0000256" key="15">
    <source>
        <dbReference type="SAM" id="MobiDB-lite"/>
    </source>
</evidence>
<keyword evidence="9" id="KW-0479">Metal-binding</keyword>
<reference evidence="17 18" key="1">
    <citation type="submission" date="2018-04" db="EMBL/GenBank/DDBJ databases">
        <title>Genomic Encyclopedia of Type Strains, Phase IV (KMG-IV): sequencing the most valuable type-strain genomes for metagenomic binning, comparative biology and taxonomic classification.</title>
        <authorList>
            <person name="Goeker M."/>
        </authorList>
    </citation>
    <scope>NUCLEOTIDE SEQUENCE [LARGE SCALE GENOMIC DNA]</scope>
    <source>
        <strain evidence="17 18">DSM 10065</strain>
    </source>
</reference>
<dbReference type="AlphaFoldDB" id="A0A2U1CH76"/>
<evidence type="ECO:0000256" key="14">
    <source>
        <dbReference type="ARBA" id="ARBA00048390"/>
    </source>
</evidence>
<keyword evidence="10 16" id="KW-1133">Transmembrane helix</keyword>